<accession>A0A4D4MYG5</accession>
<organism evidence="1 2">
    <name type="scientific">Streptomyces avermitilis</name>
    <dbReference type="NCBI Taxonomy" id="33903"/>
    <lineage>
        <taxon>Bacteria</taxon>
        <taxon>Bacillati</taxon>
        <taxon>Actinomycetota</taxon>
        <taxon>Actinomycetes</taxon>
        <taxon>Kitasatosporales</taxon>
        <taxon>Streptomycetaceae</taxon>
        <taxon>Streptomyces</taxon>
    </lineage>
</organism>
<dbReference type="EMBL" id="BJHY01000001">
    <property type="protein sequence ID" value="GDY77252.1"/>
    <property type="molecule type" value="Genomic_DNA"/>
</dbReference>
<sequence>MLELVRQEGRDRFAEHGSGVVRGLEQGRDVQGQGHAQLGCVVLQFGEIGQSGGQILPVLVPPTPGTAPVISASASIRAGSAQLYVRAKVRTRSALTA</sequence>
<protein>
    <submittedName>
        <fullName evidence="1">Uncharacterized protein</fullName>
    </submittedName>
</protein>
<name>A0A4D4MYG5_STRAX</name>
<evidence type="ECO:0000313" key="1">
    <source>
        <dbReference type="EMBL" id="GDY77252.1"/>
    </source>
</evidence>
<dbReference type="AlphaFoldDB" id="A0A4D4MYG5"/>
<gene>
    <name evidence="1" type="ORF">SAV31267_067370</name>
</gene>
<dbReference type="Proteomes" id="UP000299211">
    <property type="component" value="Unassembled WGS sequence"/>
</dbReference>
<proteinExistence type="predicted"/>
<comment type="caution">
    <text evidence="1">The sequence shown here is derived from an EMBL/GenBank/DDBJ whole genome shotgun (WGS) entry which is preliminary data.</text>
</comment>
<evidence type="ECO:0000313" key="2">
    <source>
        <dbReference type="Proteomes" id="UP000299211"/>
    </source>
</evidence>
<reference evidence="1 2" key="1">
    <citation type="submission" date="2019-04" db="EMBL/GenBank/DDBJ databases">
        <title>Draft genome sequences of Streptomyces avermitilis ATCC 31267.</title>
        <authorList>
            <person name="Komaki H."/>
            <person name="Tamura T."/>
            <person name="Hosoyama A."/>
        </authorList>
    </citation>
    <scope>NUCLEOTIDE SEQUENCE [LARGE SCALE GENOMIC DNA]</scope>
    <source>
        <strain evidence="1 2">ATCC 31267</strain>
    </source>
</reference>